<name>A0ABQ9IY94_9CUCU</name>
<reference evidence="1" key="1">
    <citation type="journal article" date="2023" name="Insect Mol. Biol.">
        <title>Genome sequencing provides insights into the evolution of gene families encoding plant cell wall-degrading enzymes in longhorned beetles.</title>
        <authorList>
            <person name="Shin N.R."/>
            <person name="Okamura Y."/>
            <person name="Kirsch R."/>
            <person name="Pauchet Y."/>
        </authorList>
    </citation>
    <scope>NUCLEOTIDE SEQUENCE</scope>
    <source>
        <strain evidence="1">MMC_N1</strain>
    </source>
</reference>
<dbReference type="EMBL" id="JAPWTJ010001940">
    <property type="protein sequence ID" value="KAJ8968722.1"/>
    <property type="molecule type" value="Genomic_DNA"/>
</dbReference>
<organism evidence="1 2">
    <name type="scientific">Molorchus minor</name>
    <dbReference type="NCBI Taxonomy" id="1323400"/>
    <lineage>
        <taxon>Eukaryota</taxon>
        <taxon>Metazoa</taxon>
        <taxon>Ecdysozoa</taxon>
        <taxon>Arthropoda</taxon>
        <taxon>Hexapoda</taxon>
        <taxon>Insecta</taxon>
        <taxon>Pterygota</taxon>
        <taxon>Neoptera</taxon>
        <taxon>Endopterygota</taxon>
        <taxon>Coleoptera</taxon>
        <taxon>Polyphaga</taxon>
        <taxon>Cucujiformia</taxon>
        <taxon>Chrysomeloidea</taxon>
        <taxon>Cerambycidae</taxon>
        <taxon>Lamiinae</taxon>
        <taxon>Monochamini</taxon>
        <taxon>Molorchus</taxon>
    </lineage>
</organism>
<accession>A0ABQ9IY94</accession>
<evidence type="ECO:0000313" key="2">
    <source>
        <dbReference type="Proteomes" id="UP001162164"/>
    </source>
</evidence>
<comment type="caution">
    <text evidence="1">The sequence shown here is derived from an EMBL/GenBank/DDBJ whole genome shotgun (WGS) entry which is preliminary data.</text>
</comment>
<keyword evidence="2" id="KW-1185">Reference proteome</keyword>
<proteinExistence type="predicted"/>
<sequence length="214" mass="24925">MLLLDTRYGKAILVHLFDESANITFKSFLPKRVTEHLKADLMDKINLPEAKYTLTYLGQSVSSFGGKEKSLLKFDLKEVFTSKNMWMQYSTDTYPMVEDIKSAVQRLACQLRDLSIDSEHATNYDLSVCFDDAAIQDLLENAKTYKCGENLCHKFTEGLLNLEEFCELMYRVDLKRFLYEITGYLPEHILEQYKLQLPDDEDQRLTINKLFTIL</sequence>
<protein>
    <submittedName>
        <fullName evidence="1">Uncharacterized protein</fullName>
    </submittedName>
</protein>
<evidence type="ECO:0000313" key="1">
    <source>
        <dbReference type="EMBL" id="KAJ8968722.1"/>
    </source>
</evidence>
<dbReference type="Proteomes" id="UP001162164">
    <property type="component" value="Unassembled WGS sequence"/>
</dbReference>
<gene>
    <name evidence="1" type="ORF">NQ317_006192</name>
</gene>